<dbReference type="Gene3D" id="3.40.50.620">
    <property type="entry name" value="HUPs"/>
    <property type="match status" value="1"/>
</dbReference>
<keyword evidence="7 10" id="KW-0694">RNA-binding</keyword>
<protein>
    <recommendedName>
        <fullName evidence="10">tRNA-specific 2-thiouridylase MnmA</fullName>
        <ecNumber evidence="10">2.8.1.13</ecNumber>
    </recommendedName>
</protein>
<evidence type="ECO:0000256" key="6">
    <source>
        <dbReference type="ARBA" id="ARBA00022840"/>
    </source>
</evidence>
<comment type="similarity">
    <text evidence="10">Belongs to the MnmA/TRMU family.</text>
</comment>
<dbReference type="GO" id="GO:0008168">
    <property type="term" value="F:methyltransferase activity"/>
    <property type="evidence" value="ECO:0007669"/>
    <property type="project" value="UniProtKB-KW"/>
</dbReference>
<dbReference type="InterPro" id="IPR046885">
    <property type="entry name" value="MnmA-like_C"/>
</dbReference>
<dbReference type="FunFam" id="2.40.30.10:FF:000023">
    <property type="entry name" value="tRNA-specific 2-thiouridylase MnmA"/>
    <property type="match status" value="1"/>
</dbReference>
<feature type="active site" description="Cysteine persulfide intermediate" evidence="10">
    <location>
        <position position="196"/>
    </location>
</feature>
<dbReference type="PANTHER" id="PTHR11933:SF5">
    <property type="entry name" value="MITOCHONDRIAL TRNA-SPECIFIC 2-THIOURIDYLASE 1"/>
    <property type="match status" value="1"/>
</dbReference>
<dbReference type="Pfam" id="PF20258">
    <property type="entry name" value="tRNA_Me_trans_C"/>
    <property type="match status" value="1"/>
</dbReference>
<evidence type="ECO:0000256" key="2">
    <source>
        <dbReference type="ARBA" id="ARBA00022555"/>
    </source>
</evidence>
<evidence type="ECO:0000256" key="8">
    <source>
        <dbReference type="ARBA" id="ARBA00023157"/>
    </source>
</evidence>
<evidence type="ECO:0000256" key="4">
    <source>
        <dbReference type="ARBA" id="ARBA00022694"/>
    </source>
</evidence>
<evidence type="ECO:0000256" key="3">
    <source>
        <dbReference type="ARBA" id="ARBA00022679"/>
    </source>
</evidence>
<sequence>MKKKVLLAISGGVDSSVAGWLLREEGYEVAGVTMCLGVREEGNKTRCCGRDAIEDAREVCGMLGIPHYVLDYAPLLESCVIDKFVREYRLGRTPNPCIDCNRYLKFGRLLQQARAMGFDCLATGHYARIERKEDRWVLKKPKDSGKDQTYFLYPIPFEALGHILFPLADHTKEEVREIARQAHLPISEKPESQDLCFVTQDSYGEFLRELGCPVQPGPIVDRSGRILGEHSGTVFYTIGQRHGLRISSPYPLYVVAIDAVHNSVIVGEKQDVYASALIAGEMNWLTPERPRQAEAKIRYRKRTSPCRIVPEGDRIRITFAEEQDAITPGQAVVLYSGDEVLGGGVIEEVIRNNP</sequence>
<comment type="catalytic activity">
    <reaction evidence="9 10">
        <text>S-sulfanyl-L-cysteinyl-[protein] + uridine(34) in tRNA + AH2 + ATP = 2-thiouridine(34) in tRNA + L-cysteinyl-[protein] + A + AMP + diphosphate + H(+)</text>
        <dbReference type="Rhea" id="RHEA:47032"/>
        <dbReference type="Rhea" id="RHEA-COMP:10131"/>
        <dbReference type="Rhea" id="RHEA-COMP:11726"/>
        <dbReference type="Rhea" id="RHEA-COMP:11727"/>
        <dbReference type="Rhea" id="RHEA-COMP:11728"/>
        <dbReference type="ChEBI" id="CHEBI:13193"/>
        <dbReference type="ChEBI" id="CHEBI:15378"/>
        <dbReference type="ChEBI" id="CHEBI:17499"/>
        <dbReference type="ChEBI" id="CHEBI:29950"/>
        <dbReference type="ChEBI" id="CHEBI:30616"/>
        <dbReference type="ChEBI" id="CHEBI:33019"/>
        <dbReference type="ChEBI" id="CHEBI:61963"/>
        <dbReference type="ChEBI" id="CHEBI:65315"/>
        <dbReference type="ChEBI" id="CHEBI:87170"/>
        <dbReference type="ChEBI" id="CHEBI:456215"/>
        <dbReference type="EC" id="2.8.1.13"/>
    </reaction>
</comment>
<dbReference type="InterPro" id="IPR004506">
    <property type="entry name" value="MnmA-like"/>
</dbReference>
<accession>A0A1H7XTJ4</accession>
<dbReference type="FunFam" id="2.30.30.280:FF:000001">
    <property type="entry name" value="tRNA-specific 2-thiouridylase MnmA"/>
    <property type="match status" value="1"/>
</dbReference>
<dbReference type="NCBIfam" id="NF001138">
    <property type="entry name" value="PRK00143.1"/>
    <property type="match status" value="1"/>
</dbReference>
<reference evidence="13 14" key="1">
    <citation type="submission" date="2016-10" db="EMBL/GenBank/DDBJ databases">
        <authorList>
            <person name="de Groot N.N."/>
        </authorList>
    </citation>
    <scope>NUCLEOTIDE SEQUENCE [LARGE SCALE GENOMIC DNA]</scope>
    <source>
        <strain evidence="13 14">DSM 8423</strain>
    </source>
</reference>
<dbReference type="SUPFAM" id="SSF52402">
    <property type="entry name" value="Adenine nucleotide alpha hydrolases-like"/>
    <property type="match status" value="1"/>
</dbReference>
<keyword evidence="13" id="KW-0489">Methyltransferase</keyword>
<evidence type="ECO:0000313" key="14">
    <source>
        <dbReference type="Proteomes" id="UP000198744"/>
    </source>
</evidence>
<dbReference type="GO" id="GO:0005737">
    <property type="term" value="C:cytoplasm"/>
    <property type="evidence" value="ECO:0007669"/>
    <property type="project" value="UniProtKB-SubCell"/>
</dbReference>
<dbReference type="Gene3D" id="2.30.30.280">
    <property type="entry name" value="Adenine nucleotide alpha hydrolases-like domains"/>
    <property type="match status" value="1"/>
</dbReference>
<dbReference type="GO" id="GO:0032259">
    <property type="term" value="P:methylation"/>
    <property type="evidence" value="ECO:0007669"/>
    <property type="project" value="UniProtKB-KW"/>
</dbReference>
<dbReference type="Gene3D" id="2.40.30.10">
    <property type="entry name" value="Translation factors"/>
    <property type="match status" value="1"/>
</dbReference>
<evidence type="ECO:0000313" key="13">
    <source>
        <dbReference type="EMBL" id="SEM37100.1"/>
    </source>
</evidence>
<proteinExistence type="inferred from homology"/>
<keyword evidence="6 10" id="KW-0067">ATP-binding</keyword>
<feature type="region of interest" description="Interaction with tRNA" evidence="10">
    <location>
        <begin position="146"/>
        <end position="148"/>
    </location>
</feature>
<keyword evidence="4 10" id="KW-0819">tRNA processing</keyword>
<dbReference type="GO" id="GO:0005524">
    <property type="term" value="F:ATP binding"/>
    <property type="evidence" value="ECO:0007669"/>
    <property type="project" value="UniProtKB-KW"/>
</dbReference>
<feature type="site" description="Interaction with tRNA" evidence="10">
    <location>
        <position position="125"/>
    </location>
</feature>
<keyword evidence="14" id="KW-1185">Reference proteome</keyword>
<feature type="domain" description="tRNA-specific 2-thiouridylase MnmA-like central" evidence="12">
    <location>
        <begin position="212"/>
        <end position="268"/>
    </location>
</feature>
<dbReference type="RefSeq" id="WP_237671722.1">
    <property type="nucleotide sequence ID" value="NZ_FOBS01000012.1"/>
</dbReference>
<name>A0A1H7XTJ4_9BACT</name>
<dbReference type="GO" id="GO:0103016">
    <property type="term" value="F:tRNA-uridine 2-sulfurtransferase activity"/>
    <property type="evidence" value="ECO:0007669"/>
    <property type="project" value="UniProtKB-EC"/>
</dbReference>
<dbReference type="Proteomes" id="UP000198744">
    <property type="component" value="Unassembled WGS sequence"/>
</dbReference>
<dbReference type="Pfam" id="PF03054">
    <property type="entry name" value="tRNA_Me_trans"/>
    <property type="match status" value="1"/>
</dbReference>
<dbReference type="STRING" id="43775.SAMN04489760_11228"/>
<dbReference type="PANTHER" id="PTHR11933">
    <property type="entry name" value="TRNA 5-METHYLAMINOMETHYL-2-THIOURIDYLATE -METHYLTRANSFERASE"/>
    <property type="match status" value="1"/>
</dbReference>
<evidence type="ECO:0000256" key="9">
    <source>
        <dbReference type="ARBA" id="ARBA00051542"/>
    </source>
</evidence>
<feature type="binding site" evidence="10">
    <location>
        <position position="34"/>
    </location>
    <ligand>
        <name>ATP</name>
        <dbReference type="ChEBI" id="CHEBI:30616"/>
    </ligand>
</feature>
<feature type="binding site" evidence="10">
    <location>
        <begin position="8"/>
        <end position="15"/>
    </location>
    <ligand>
        <name>ATP</name>
        <dbReference type="ChEBI" id="CHEBI:30616"/>
    </ligand>
</feature>
<keyword evidence="8" id="KW-1015">Disulfide bond</keyword>
<evidence type="ECO:0000256" key="7">
    <source>
        <dbReference type="ARBA" id="ARBA00022884"/>
    </source>
</evidence>
<dbReference type="GO" id="GO:0000049">
    <property type="term" value="F:tRNA binding"/>
    <property type="evidence" value="ECO:0007669"/>
    <property type="project" value="UniProtKB-KW"/>
</dbReference>
<evidence type="ECO:0000256" key="5">
    <source>
        <dbReference type="ARBA" id="ARBA00022741"/>
    </source>
</evidence>
<keyword evidence="3 10" id="KW-0808">Transferase</keyword>
<feature type="binding site" evidence="10">
    <location>
        <position position="124"/>
    </location>
    <ligand>
        <name>ATP</name>
        <dbReference type="ChEBI" id="CHEBI:30616"/>
    </ligand>
</feature>
<dbReference type="EMBL" id="FOBS01000012">
    <property type="protein sequence ID" value="SEM37100.1"/>
    <property type="molecule type" value="Genomic_DNA"/>
</dbReference>
<keyword evidence="2 10" id="KW-0820">tRNA-binding</keyword>
<dbReference type="InterPro" id="IPR046884">
    <property type="entry name" value="MnmA-like_central"/>
</dbReference>
<evidence type="ECO:0000259" key="12">
    <source>
        <dbReference type="Pfam" id="PF20259"/>
    </source>
</evidence>
<feature type="domain" description="tRNA-specific 2-thiouridylase MnmA-like C-terminal" evidence="11">
    <location>
        <begin position="276"/>
        <end position="346"/>
    </location>
</feature>
<evidence type="ECO:0000256" key="1">
    <source>
        <dbReference type="ARBA" id="ARBA00022490"/>
    </source>
</evidence>
<evidence type="ECO:0000259" key="11">
    <source>
        <dbReference type="Pfam" id="PF20258"/>
    </source>
</evidence>
<dbReference type="CDD" id="cd01998">
    <property type="entry name" value="MnmA_TRMU-like"/>
    <property type="match status" value="1"/>
</dbReference>
<feature type="region of interest" description="Interaction with tRNA" evidence="10">
    <location>
        <begin position="298"/>
        <end position="299"/>
    </location>
</feature>
<keyword evidence="1 10" id="KW-0963">Cytoplasm</keyword>
<dbReference type="AlphaFoldDB" id="A0A1H7XTJ4"/>
<feature type="active site" description="Nucleophile" evidence="10">
    <location>
        <position position="100"/>
    </location>
</feature>
<dbReference type="Pfam" id="PF20259">
    <property type="entry name" value="tRNA_Me_trans_M"/>
    <property type="match status" value="1"/>
</dbReference>
<dbReference type="EC" id="2.8.1.13" evidence="10"/>
<dbReference type="GO" id="GO:0002143">
    <property type="term" value="P:tRNA wobble position uridine thiolation"/>
    <property type="evidence" value="ECO:0007669"/>
    <property type="project" value="TreeGrafter"/>
</dbReference>
<gene>
    <name evidence="10" type="primary">mnmA</name>
    <name evidence="13" type="ORF">SAMN04489760_11228</name>
</gene>
<dbReference type="InterPro" id="IPR023382">
    <property type="entry name" value="MnmA-like_central_sf"/>
</dbReference>
<dbReference type="HAMAP" id="MF_00144">
    <property type="entry name" value="tRNA_thiouridyl_MnmA"/>
    <property type="match status" value="1"/>
</dbReference>
<evidence type="ECO:0000256" key="10">
    <source>
        <dbReference type="HAMAP-Rule" id="MF_00144"/>
    </source>
</evidence>
<organism evidence="13 14">
    <name type="scientific">Syntrophus gentianae</name>
    <dbReference type="NCBI Taxonomy" id="43775"/>
    <lineage>
        <taxon>Bacteria</taxon>
        <taxon>Pseudomonadati</taxon>
        <taxon>Thermodesulfobacteriota</taxon>
        <taxon>Syntrophia</taxon>
        <taxon>Syntrophales</taxon>
        <taxon>Syntrophaceae</taxon>
        <taxon>Syntrophus</taxon>
    </lineage>
</organism>
<feature type="site" description="Interaction with tRNA" evidence="10">
    <location>
        <position position="330"/>
    </location>
</feature>
<comment type="function">
    <text evidence="10">Catalyzes the 2-thiolation of uridine at the wobble position (U34) of tRNA, leading to the formation of s(2)U34.</text>
</comment>
<dbReference type="InterPro" id="IPR014729">
    <property type="entry name" value="Rossmann-like_a/b/a_fold"/>
</dbReference>
<keyword evidence="5 10" id="KW-0547">Nucleotide-binding</keyword>
<comment type="caution">
    <text evidence="10">Lacks conserved residue(s) required for the propagation of feature annotation.</text>
</comment>
<comment type="subcellular location">
    <subcellularLocation>
        <location evidence="10">Cytoplasm</location>
    </subcellularLocation>
</comment>
<dbReference type="NCBIfam" id="TIGR00420">
    <property type="entry name" value="trmU"/>
    <property type="match status" value="1"/>
</dbReference>